<evidence type="ECO:0000313" key="4">
    <source>
        <dbReference type="Proteomes" id="UP000736672"/>
    </source>
</evidence>
<dbReference type="GO" id="GO:0000723">
    <property type="term" value="P:telomere maintenance"/>
    <property type="evidence" value="ECO:0007669"/>
    <property type="project" value="InterPro"/>
</dbReference>
<keyword evidence="1" id="KW-0227">DNA damage</keyword>
<dbReference type="OrthoDB" id="432234at2759"/>
<comment type="similarity">
    <text evidence="1">Belongs to the helicase family.</text>
</comment>
<dbReference type="GO" id="GO:0006310">
    <property type="term" value="P:DNA recombination"/>
    <property type="evidence" value="ECO:0007669"/>
    <property type="project" value="UniProtKB-KW"/>
</dbReference>
<keyword evidence="1" id="KW-0347">Helicase</keyword>
<evidence type="ECO:0000256" key="1">
    <source>
        <dbReference type="RuleBase" id="RU363044"/>
    </source>
</evidence>
<gene>
    <name evidence="3" type="ORF">B0J15DRAFT_142559</name>
</gene>
<proteinExistence type="inferred from homology"/>
<dbReference type="GO" id="GO:0006281">
    <property type="term" value="P:DNA repair"/>
    <property type="evidence" value="ECO:0007669"/>
    <property type="project" value="UniProtKB-KW"/>
</dbReference>
<comment type="catalytic activity">
    <reaction evidence="1">
        <text>ATP + H2O = ADP + phosphate + H(+)</text>
        <dbReference type="Rhea" id="RHEA:13065"/>
        <dbReference type="ChEBI" id="CHEBI:15377"/>
        <dbReference type="ChEBI" id="CHEBI:15378"/>
        <dbReference type="ChEBI" id="CHEBI:30616"/>
        <dbReference type="ChEBI" id="CHEBI:43474"/>
        <dbReference type="ChEBI" id="CHEBI:456216"/>
        <dbReference type="EC" id="5.6.2.3"/>
    </reaction>
</comment>
<dbReference type="Proteomes" id="UP000736672">
    <property type="component" value="Unassembled WGS sequence"/>
</dbReference>
<dbReference type="SUPFAM" id="SSF52540">
    <property type="entry name" value="P-loop containing nucleoside triphosphate hydrolases"/>
    <property type="match status" value="1"/>
</dbReference>
<evidence type="ECO:0000259" key="2">
    <source>
        <dbReference type="Pfam" id="PF05970"/>
    </source>
</evidence>
<dbReference type="InterPro" id="IPR010285">
    <property type="entry name" value="DNA_helicase_pif1-like_DEAD"/>
</dbReference>
<feature type="domain" description="DNA helicase Pif1-like DEAD-box helicase" evidence="2">
    <location>
        <begin position="93"/>
        <end position="138"/>
    </location>
</feature>
<dbReference type="Gene3D" id="3.40.50.300">
    <property type="entry name" value="P-loop containing nucleotide triphosphate hydrolases"/>
    <property type="match status" value="1"/>
</dbReference>
<keyword evidence="1" id="KW-0067">ATP-binding</keyword>
<keyword evidence="1" id="KW-0233">DNA recombination</keyword>
<organism evidence="3 4">
    <name type="scientific">Fusarium solani</name>
    <name type="common">Filamentous fungus</name>
    <dbReference type="NCBI Taxonomy" id="169388"/>
    <lineage>
        <taxon>Eukaryota</taxon>
        <taxon>Fungi</taxon>
        <taxon>Dikarya</taxon>
        <taxon>Ascomycota</taxon>
        <taxon>Pezizomycotina</taxon>
        <taxon>Sordariomycetes</taxon>
        <taxon>Hypocreomycetidae</taxon>
        <taxon>Hypocreales</taxon>
        <taxon>Nectriaceae</taxon>
        <taxon>Fusarium</taxon>
        <taxon>Fusarium solani species complex</taxon>
    </lineage>
</organism>
<comment type="caution">
    <text evidence="3">The sequence shown here is derived from an EMBL/GenBank/DDBJ whole genome shotgun (WGS) entry which is preliminary data.</text>
</comment>
<keyword evidence="1" id="KW-0547">Nucleotide-binding</keyword>
<dbReference type="AlphaFoldDB" id="A0A9P9GHX0"/>
<keyword evidence="4" id="KW-1185">Reference proteome</keyword>
<keyword evidence="1" id="KW-0234">DNA repair</keyword>
<dbReference type="GO" id="GO:0005524">
    <property type="term" value="F:ATP binding"/>
    <property type="evidence" value="ECO:0007669"/>
    <property type="project" value="UniProtKB-KW"/>
</dbReference>
<accession>A0A9P9GHX0</accession>
<dbReference type="GO" id="GO:0043139">
    <property type="term" value="F:5'-3' DNA helicase activity"/>
    <property type="evidence" value="ECO:0007669"/>
    <property type="project" value="UniProtKB-EC"/>
</dbReference>
<name>A0A9P9GHX0_FUSSL</name>
<dbReference type="EMBL" id="JAGTJS010000021">
    <property type="protein sequence ID" value="KAH7239839.1"/>
    <property type="molecule type" value="Genomic_DNA"/>
</dbReference>
<protein>
    <recommendedName>
        <fullName evidence="1">ATP-dependent DNA helicase</fullName>
        <ecNumber evidence="1">5.6.2.3</ecNumber>
    </recommendedName>
</protein>
<keyword evidence="1" id="KW-0378">Hydrolase</keyword>
<sequence length="147" mass="16196">MALFRTGLGRPFYHVRRLEQMGSLALDGATAARWRFCAPTLCFSTTSRLAKKPAKRARKGARKAALQLLLGLSRDAEKPQDRKKHVSLDAWELNEEQQAVSDLVVKQGRSVFFTGPAGTGKSVLLRHIIQSLQTKYSSTPETPSASA</sequence>
<dbReference type="Pfam" id="PF05970">
    <property type="entry name" value="PIF1"/>
    <property type="match status" value="1"/>
</dbReference>
<reference evidence="3" key="1">
    <citation type="journal article" date="2021" name="Nat. Commun.">
        <title>Genetic determinants of endophytism in the Arabidopsis root mycobiome.</title>
        <authorList>
            <person name="Mesny F."/>
            <person name="Miyauchi S."/>
            <person name="Thiergart T."/>
            <person name="Pickel B."/>
            <person name="Atanasova L."/>
            <person name="Karlsson M."/>
            <person name="Huettel B."/>
            <person name="Barry K.W."/>
            <person name="Haridas S."/>
            <person name="Chen C."/>
            <person name="Bauer D."/>
            <person name="Andreopoulos W."/>
            <person name="Pangilinan J."/>
            <person name="LaButti K."/>
            <person name="Riley R."/>
            <person name="Lipzen A."/>
            <person name="Clum A."/>
            <person name="Drula E."/>
            <person name="Henrissat B."/>
            <person name="Kohler A."/>
            <person name="Grigoriev I.V."/>
            <person name="Martin F.M."/>
            <person name="Hacquard S."/>
        </authorList>
    </citation>
    <scope>NUCLEOTIDE SEQUENCE</scope>
    <source>
        <strain evidence="3">FSSC 5 MPI-SDFR-AT-0091</strain>
    </source>
</reference>
<dbReference type="InterPro" id="IPR027417">
    <property type="entry name" value="P-loop_NTPase"/>
</dbReference>
<evidence type="ECO:0000313" key="3">
    <source>
        <dbReference type="EMBL" id="KAH7239839.1"/>
    </source>
</evidence>
<dbReference type="EC" id="5.6.2.3" evidence="1"/>
<dbReference type="GO" id="GO:0016787">
    <property type="term" value="F:hydrolase activity"/>
    <property type="evidence" value="ECO:0007669"/>
    <property type="project" value="UniProtKB-KW"/>
</dbReference>
<comment type="cofactor">
    <cofactor evidence="1">
        <name>Mg(2+)</name>
        <dbReference type="ChEBI" id="CHEBI:18420"/>
    </cofactor>
</comment>